<keyword evidence="1" id="KW-0812">Transmembrane</keyword>
<dbReference type="Proteomes" id="UP000061227">
    <property type="component" value="Unassembled WGS sequence"/>
</dbReference>
<feature type="transmembrane region" description="Helical" evidence="1">
    <location>
        <begin position="43"/>
        <end position="61"/>
    </location>
</feature>
<keyword evidence="1" id="KW-0472">Membrane</keyword>
<name>A0A3F3H588_9LACO</name>
<organism evidence="2 3">
    <name type="scientific">Fructobacillus pseudoficulneus</name>
    <dbReference type="NCBI Taxonomy" id="220714"/>
    <lineage>
        <taxon>Bacteria</taxon>
        <taxon>Bacillati</taxon>
        <taxon>Bacillota</taxon>
        <taxon>Bacilli</taxon>
        <taxon>Lactobacillales</taxon>
        <taxon>Lactobacillaceae</taxon>
        <taxon>Fructobacillus</taxon>
    </lineage>
</organism>
<dbReference type="OrthoDB" id="2329963at2"/>
<evidence type="ECO:0000313" key="3">
    <source>
        <dbReference type="Proteomes" id="UP000061227"/>
    </source>
</evidence>
<evidence type="ECO:0000313" key="2">
    <source>
        <dbReference type="EMBL" id="GAP02189.1"/>
    </source>
</evidence>
<reference evidence="2 3" key="1">
    <citation type="journal article" date="2015" name="BMC Genomics">
        <title>Comparative genomics of Fructobacillus spp. and Leuconostoc spp. reveals niche-specific evolution of Fructobacillus spp.</title>
        <authorList>
            <person name="Endo A."/>
            <person name="Tanizawa Y."/>
            <person name="Tanaka N."/>
            <person name="Maeno S."/>
            <person name="Kumar H."/>
            <person name="Shiwa Y."/>
            <person name="Okada S."/>
            <person name="Yoshikawa H."/>
            <person name="Dicks L."/>
            <person name="Nakagawa J."/>
            <person name="Arita M."/>
        </authorList>
    </citation>
    <scope>NUCLEOTIDE SEQUENCE [LARGE SCALE GENOMIC DNA]</scope>
    <source>
        <strain evidence="2 3">DSM 15468</strain>
    </source>
</reference>
<evidence type="ECO:0000256" key="1">
    <source>
        <dbReference type="SAM" id="Phobius"/>
    </source>
</evidence>
<proteinExistence type="predicted"/>
<sequence length="131" mass="15337">MRNLLNKLSHSALFYNLLVMVVITVILPYLADQFDWSDISQVVWLFFVLNGGFALYFGYQIRKQGMRFYWIFAQALLFAIVTTWLGEWVDNEYGYYLAGLYLVLTVFTFWSDTRSDPDENLVPVDGGYENL</sequence>
<accession>A0A3F3H588</accession>
<keyword evidence="3" id="KW-1185">Reference proteome</keyword>
<feature type="transmembrane region" description="Helical" evidence="1">
    <location>
        <begin position="12"/>
        <end position="31"/>
    </location>
</feature>
<gene>
    <name evidence="2" type="ORF">FPFC_010670</name>
</gene>
<dbReference type="STRING" id="220714.SAMN05660469_0140"/>
<dbReference type="EMBL" id="DF968063">
    <property type="protein sequence ID" value="GAP02189.1"/>
    <property type="molecule type" value="Genomic_DNA"/>
</dbReference>
<protein>
    <submittedName>
        <fullName evidence="2">Permease of the drug/metabolite transporter superfamily</fullName>
    </submittedName>
</protein>
<feature type="transmembrane region" description="Helical" evidence="1">
    <location>
        <begin position="93"/>
        <end position="110"/>
    </location>
</feature>
<feature type="transmembrane region" description="Helical" evidence="1">
    <location>
        <begin position="68"/>
        <end position="87"/>
    </location>
</feature>
<keyword evidence="1" id="KW-1133">Transmembrane helix</keyword>
<dbReference type="RefSeq" id="WP_059375265.1">
    <property type="nucleotide sequence ID" value="NZ_DF968063.1"/>
</dbReference>
<dbReference type="AlphaFoldDB" id="A0A3F3H588"/>